<dbReference type="CDD" id="cd00082">
    <property type="entry name" value="HisKA"/>
    <property type="match status" value="1"/>
</dbReference>
<proteinExistence type="predicted"/>
<keyword evidence="4" id="KW-0597">Phosphoprotein</keyword>
<keyword evidence="10" id="KW-0472">Membrane</keyword>
<evidence type="ECO:0000313" key="14">
    <source>
        <dbReference type="Proteomes" id="UP000287547"/>
    </source>
</evidence>
<dbReference type="InterPro" id="IPR003661">
    <property type="entry name" value="HisK_dim/P_dom"/>
</dbReference>
<comment type="catalytic activity">
    <reaction evidence="1">
        <text>ATP + protein L-histidine = ADP + protein N-phospho-L-histidine.</text>
        <dbReference type="EC" id="2.7.13.3"/>
    </reaction>
</comment>
<dbReference type="GO" id="GO:0000155">
    <property type="term" value="F:phosphorelay sensor kinase activity"/>
    <property type="evidence" value="ECO:0007669"/>
    <property type="project" value="InterPro"/>
</dbReference>
<dbReference type="Gene3D" id="6.10.340.10">
    <property type="match status" value="1"/>
</dbReference>
<dbReference type="EMBL" id="QHKI01000026">
    <property type="protein sequence ID" value="RSM81253.1"/>
    <property type="molecule type" value="Genomic_DNA"/>
</dbReference>
<organism evidence="13 14">
    <name type="scientific">Kibdelosporangium aridum</name>
    <dbReference type="NCBI Taxonomy" id="2030"/>
    <lineage>
        <taxon>Bacteria</taxon>
        <taxon>Bacillati</taxon>
        <taxon>Actinomycetota</taxon>
        <taxon>Actinomycetes</taxon>
        <taxon>Pseudonocardiales</taxon>
        <taxon>Pseudonocardiaceae</taxon>
        <taxon>Kibdelosporangium</taxon>
    </lineage>
</organism>
<dbReference type="InterPro" id="IPR036097">
    <property type="entry name" value="HisK_dim/P_sf"/>
</dbReference>
<dbReference type="SMART" id="SM00387">
    <property type="entry name" value="HATPase_c"/>
    <property type="match status" value="1"/>
</dbReference>
<dbReference type="InterPro" id="IPR050428">
    <property type="entry name" value="TCS_sensor_his_kinase"/>
</dbReference>
<evidence type="ECO:0000256" key="1">
    <source>
        <dbReference type="ARBA" id="ARBA00000085"/>
    </source>
</evidence>
<dbReference type="Pfam" id="PF00672">
    <property type="entry name" value="HAMP"/>
    <property type="match status" value="1"/>
</dbReference>
<dbReference type="EC" id="2.7.13.3" evidence="3"/>
<feature type="domain" description="HAMP" evidence="12">
    <location>
        <begin position="100"/>
        <end position="153"/>
    </location>
</feature>
<evidence type="ECO:0000259" key="11">
    <source>
        <dbReference type="PROSITE" id="PS50109"/>
    </source>
</evidence>
<dbReference type="Pfam" id="PF00512">
    <property type="entry name" value="HisKA"/>
    <property type="match status" value="1"/>
</dbReference>
<dbReference type="InterPro" id="IPR005467">
    <property type="entry name" value="His_kinase_dom"/>
</dbReference>
<dbReference type="SMART" id="SM00388">
    <property type="entry name" value="HisKA"/>
    <property type="match status" value="1"/>
</dbReference>
<evidence type="ECO:0000256" key="7">
    <source>
        <dbReference type="ARBA" id="ARBA00022777"/>
    </source>
</evidence>
<dbReference type="Pfam" id="PF02518">
    <property type="entry name" value="HATPase_c"/>
    <property type="match status" value="1"/>
</dbReference>
<sequence length="355" mass="38152">MRLTARTRLTLLFSALIAFSGAVLAVIIIVLSFTPNRTASEPKIPPNKVVVLEKTQIDQMGVDIKAQARNELLDRLMLGAGIGIGVLTVGSAGLGWLLAGRVLRPVHVVSGTARRLSQQNLHERIPVSGPQDEMRELAETFNDMLARLQRSFDAQSHFAANAAHELRGPMTTQRTLVEVAACAPDAPPPLRELASSLGPVLDRQERLVNGLLELAWSEHGVTTVEPVRVDSLVRAPGASLSLDPLIVRGDPTLLDLMVDNLVRNAFTHGRDVWISTTADTLCVENTGDVVSAERLATLTEPFRRGSQDRLNSNGTGLGLAIVNAVVRAHNASLELAPRPGGGIRATVRFPAGTMR</sequence>
<evidence type="ECO:0000256" key="6">
    <source>
        <dbReference type="ARBA" id="ARBA00022692"/>
    </source>
</evidence>
<feature type="transmembrane region" description="Helical" evidence="10">
    <location>
        <begin position="12"/>
        <end position="33"/>
    </location>
</feature>
<keyword evidence="5" id="KW-0808">Transferase</keyword>
<dbReference type="PANTHER" id="PTHR45436">
    <property type="entry name" value="SENSOR HISTIDINE KINASE YKOH"/>
    <property type="match status" value="1"/>
</dbReference>
<gene>
    <name evidence="13" type="ORF">DMH04_28065</name>
</gene>
<keyword evidence="8 10" id="KW-1133">Transmembrane helix</keyword>
<dbReference type="Gene3D" id="3.30.565.10">
    <property type="entry name" value="Histidine kinase-like ATPase, C-terminal domain"/>
    <property type="match status" value="1"/>
</dbReference>
<dbReference type="SUPFAM" id="SSF47384">
    <property type="entry name" value="Homodimeric domain of signal transducing histidine kinase"/>
    <property type="match status" value="1"/>
</dbReference>
<dbReference type="PANTHER" id="PTHR45436:SF1">
    <property type="entry name" value="SENSOR PROTEIN QSEC"/>
    <property type="match status" value="1"/>
</dbReference>
<keyword evidence="9" id="KW-0902">Two-component regulatory system</keyword>
<evidence type="ECO:0000256" key="4">
    <source>
        <dbReference type="ARBA" id="ARBA00022553"/>
    </source>
</evidence>
<dbReference type="PROSITE" id="PS50109">
    <property type="entry name" value="HIS_KIN"/>
    <property type="match status" value="1"/>
</dbReference>
<dbReference type="InterPro" id="IPR036890">
    <property type="entry name" value="HATPase_C_sf"/>
</dbReference>
<dbReference type="PROSITE" id="PS50885">
    <property type="entry name" value="HAMP"/>
    <property type="match status" value="1"/>
</dbReference>
<dbReference type="Proteomes" id="UP000287547">
    <property type="component" value="Unassembled WGS sequence"/>
</dbReference>
<dbReference type="InterPro" id="IPR003594">
    <property type="entry name" value="HATPase_dom"/>
</dbReference>
<evidence type="ECO:0000256" key="3">
    <source>
        <dbReference type="ARBA" id="ARBA00012438"/>
    </source>
</evidence>
<name>A0A428Z4E1_KIBAR</name>
<dbReference type="AlphaFoldDB" id="A0A428Z4E1"/>
<dbReference type="SUPFAM" id="SSF55874">
    <property type="entry name" value="ATPase domain of HSP90 chaperone/DNA topoisomerase II/histidine kinase"/>
    <property type="match status" value="1"/>
</dbReference>
<evidence type="ECO:0000256" key="5">
    <source>
        <dbReference type="ARBA" id="ARBA00022679"/>
    </source>
</evidence>
<dbReference type="SMART" id="SM00304">
    <property type="entry name" value="HAMP"/>
    <property type="match status" value="1"/>
</dbReference>
<keyword evidence="6 10" id="KW-0812">Transmembrane</keyword>
<dbReference type="GO" id="GO:0005886">
    <property type="term" value="C:plasma membrane"/>
    <property type="evidence" value="ECO:0007669"/>
    <property type="project" value="UniProtKB-SubCell"/>
</dbReference>
<evidence type="ECO:0000256" key="8">
    <source>
        <dbReference type="ARBA" id="ARBA00022989"/>
    </source>
</evidence>
<comment type="subcellular location">
    <subcellularLocation>
        <location evidence="2">Cell membrane</location>
    </subcellularLocation>
</comment>
<dbReference type="RefSeq" id="WP_037250938.1">
    <property type="nucleotide sequence ID" value="NZ_QHKI01000026.1"/>
</dbReference>
<dbReference type="OrthoDB" id="9786919at2"/>
<evidence type="ECO:0000256" key="9">
    <source>
        <dbReference type="ARBA" id="ARBA00023012"/>
    </source>
</evidence>
<dbReference type="CDD" id="cd06225">
    <property type="entry name" value="HAMP"/>
    <property type="match status" value="1"/>
</dbReference>
<dbReference type="Gene3D" id="1.10.287.130">
    <property type="match status" value="1"/>
</dbReference>
<evidence type="ECO:0000256" key="10">
    <source>
        <dbReference type="SAM" id="Phobius"/>
    </source>
</evidence>
<protein>
    <recommendedName>
        <fullName evidence="3">histidine kinase</fullName>
        <ecNumber evidence="3">2.7.13.3</ecNumber>
    </recommendedName>
</protein>
<evidence type="ECO:0000259" key="12">
    <source>
        <dbReference type="PROSITE" id="PS50885"/>
    </source>
</evidence>
<comment type="caution">
    <text evidence="13">The sequence shown here is derived from an EMBL/GenBank/DDBJ whole genome shotgun (WGS) entry which is preliminary data.</text>
</comment>
<feature type="domain" description="Histidine kinase" evidence="11">
    <location>
        <begin position="161"/>
        <end position="353"/>
    </location>
</feature>
<accession>A0A428Z4E1</accession>
<dbReference type="SUPFAM" id="SSF158472">
    <property type="entry name" value="HAMP domain-like"/>
    <property type="match status" value="1"/>
</dbReference>
<keyword evidence="7" id="KW-0418">Kinase</keyword>
<feature type="transmembrane region" description="Helical" evidence="10">
    <location>
        <begin position="76"/>
        <end position="99"/>
    </location>
</feature>
<evidence type="ECO:0000313" key="13">
    <source>
        <dbReference type="EMBL" id="RSM81253.1"/>
    </source>
</evidence>
<evidence type="ECO:0000256" key="2">
    <source>
        <dbReference type="ARBA" id="ARBA00004236"/>
    </source>
</evidence>
<reference evidence="13 14" key="1">
    <citation type="submission" date="2018-05" db="EMBL/GenBank/DDBJ databases">
        <title>Evolution of GPA BGCs.</title>
        <authorList>
            <person name="Waglechner N."/>
            <person name="Wright G.D."/>
        </authorList>
    </citation>
    <scope>NUCLEOTIDE SEQUENCE [LARGE SCALE GENOMIC DNA]</scope>
    <source>
        <strain evidence="13 14">A82846</strain>
    </source>
</reference>
<dbReference type="InterPro" id="IPR003660">
    <property type="entry name" value="HAMP_dom"/>
</dbReference>